<evidence type="ECO:0000256" key="2">
    <source>
        <dbReference type="SAM" id="Phobius"/>
    </source>
</evidence>
<protein>
    <recommendedName>
        <fullName evidence="5">Tetratricopeptide repeat protein</fullName>
    </recommendedName>
</protein>
<evidence type="ECO:0000313" key="3">
    <source>
        <dbReference type="EMBL" id="BAW00106.1"/>
    </source>
</evidence>
<dbReference type="InterPro" id="IPR011990">
    <property type="entry name" value="TPR-like_helical_dom_sf"/>
</dbReference>
<keyword evidence="2" id="KW-1133">Transmembrane helix</keyword>
<feature type="transmembrane region" description="Helical" evidence="2">
    <location>
        <begin position="55"/>
        <end position="74"/>
    </location>
</feature>
<keyword evidence="2" id="KW-0812">Transmembrane</keyword>
<dbReference type="RefSeq" id="WP_096382023.1">
    <property type="nucleotide sequence ID" value="NZ_AP014940.1"/>
</dbReference>
<dbReference type="KEGG" id="lem:LEN_4618"/>
<feature type="transmembrane region" description="Helical" evidence="2">
    <location>
        <begin position="20"/>
        <end position="43"/>
    </location>
</feature>
<feature type="region of interest" description="Disordered" evidence="1">
    <location>
        <begin position="268"/>
        <end position="293"/>
    </location>
</feature>
<evidence type="ECO:0000256" key="1">
    <source>
        <dbReference type="SAM" id="MobiDB-lite"/>
    </source>
</evidence>
<dbReference type="GeneID" id="83066866"/>
<name>A0AAU9ATZ8_LYSEN</name>
<dbReference type="EMBL" id="AP014940">
    <property type="protein sequence ID" value="BAW00106.1"/>
    <property type="molecule type" value="Genomic_DNA"/>
</dbReference>
<feature type="compositionally biased region" description="Basic and acidic residues" evidence="1">
    <location>
        <begin position="278"/>
        <end position="293"/>
    </location>
</feature>
<gene>
    <name evidence="3" type="ORF">LEN_4618</name>
</gene>
<proteinExistence type="predicted"/>
<accession>A0AAU9ATZ8</accession>
<dbReference type="Gene3D" id="1.25.40.10">
    <property type="entry name" value="Tetratricopeptide repeat domain"/>
    <property type="match status" value="1"/>
</dbReference>
<dbReference type="AlphaFoldDB" id="A0AAU9ATZ8"/>
<evidence type="ECO:0000313" key="4">
    <source>
        <dbReference type="Proteomes" id="UP000218824"/>
    </source>
</evidence>
<reference evidence="3 4" key="1">
    <citation type="journal article" date="2017" name="DNA Res.">
        <title>Complete genome sequence and expression profile of the commercial lytic enzyme producer Lysobacter enzymogenes M497-1.</title>
        <authorList>
            <person name="Takami H."/>
            <person name="Toyoda A."/>
            <person name="Uchiyama I."/>
            <person name="Itoh T."/>
            <person name="Takaki Y."/>
            <person name="Arai W."/>
            <person name="Nishi S."/>
            <person name="Kawai M."/>
            <person name="Shinya K."/>
            <person name="Ikeda H."/>
        </authorList>
    </citation>
    <scope>NUCLEOTIDE SEQUENCE [LARGE SCALE GENOMIC DNA]</scope>
    <source>
        <strain evidence="3 4">M497-1</strain>
    </source>
</reference>
<organism evidence="3 4">
    <name type="scientific">Lysobacter enzymogenes</name>
    <dbReference type="NCBI Taxonomy" id="69"/>
    <lineage>
        <taxon>Bacteria</taxon>
        <taxon>Pseudomonadati</taxon>
        <taxon>Pseudomonadota</taxon>
        <taxon>Gammaproteobacteria</taxon>
        <taxon>Lysobacterales</taxon>
        <taxon>Lysobacteraceae</taxon>
        <taxon>Lysobacter</taxon>
    </lineage>
</organism>
<keyword evidence="2" id="KW-0472">Membrane</keyword>
<evidence type="ECO:0008006" key="5">
    <source>
        <dbReference type="Google" id="ProtNLM"/>
    </source>
</evidence>
<dbReference type="SUPFAM" id="SSF48452">
    <property type="entry name" value="TPR-like"/>
    <property type="match status" value="1"/>
</dbReference>
<sequence>MDATSASGGALAVATGLDAGTILAAGAYGTALLFFAYGGYALLKAKSAEQSKNVRWYLGIGAVVALAMIGFDAFKQQIGGARAQPDVFLAFSPKFSAVGLPEPAVEYRGQALKLSAPIRVSDQSSINISVDAIIEKVKGLQQNNQQLRSALGSAALAGQPKELGERIAAADSAGQDPCASGGDATLCGWKQLSNGELASAETTLTQAVKDAPAADHGAKSAALSGLGEIYVGQGRIDEAKVLLRKAADLGNEGAKKRLQTLVLPVRETAPAPGAALRPELRERPQREVRLPQR</sequence>
<dbReference type="Proteomes" id="UP000218824">
    <property type="component" value="Chromosome"/>
</dbReference>